<evidence type="ECO:0000313" key="1">
    <source>
        <dbReference type="EMBL" id="CAF1314829.1"/>
    </source>
</evidence>
<dbReference type="EMBL" id="CAJOBA010041938">
    <property type="protein sequence ID" value="CAF4123540.1"/>
    <property type="molecule type" value="Genomic_DNA"/>
</dbReference>
<name>A0A815VWT6_9BILA</name>
<evidence type="ECO:0000313" key="5">
    <source>
        <dbReference type="Proteomes" id="UP000663829"/>
    </source>
</evidence>
<dbReference type="Proteomes" id="UP000677228">
    <property type="component" value="Unassembled WGS sequence"/>
</dbReference>
<reference evidence="2" key="1">
    <citation type="submission" date="2021-02" db="EMBL/GenBank/DDBJ databases">
        <authorList>
            <person name="Nowell W R."/>
        </authorList>
    </citation>
    <scope>NUCLEOTIDE SEQUENCE</scope>
</reference>
<keyword evidence="5" id="KW-1185">Reference proteome</keyword>
<comment type="caution">
    <text evidence="2">The sequence shown here is derived from an EMBL/GenBank/DDBJ whole genome shotgun (WGS) entry which is preliminary data.</text>
</comment>
<dbReference type="EMBL" id="CAJNOK010020347">
    <property type="protein sequence ID" value="CAF1314829.1"/>
    <property type="molecule type" value="Genomic_DNA"/>
</dbReference>
<dbReference type="AlphaFoldDB" id="A0A815VWT6"/>
<dbReference type="EMBL" id="CAJOBC010091090">
    <property type="protein sequence ID" value="CAF4397594.1"/>
    <property type="molecule type" value="Genomic_DNA"/>
</dbReference>
<protein>
    <submittedName>
        <fullName evidence="2">Uncharacterized protein</fullName>
    </submittedName>
</protein>
<dbReference type="Proteomes" id="UP000681722">
    <property type="component" value="Unassembled WGS sequence"/>
</dbReference>
<proteinExistence type="predicted"/>
<dbReference type="Proteomes" id="UP000682733">
    <property type="component" value="Unassembled WGS sequence"/>
</dbReference>
<evidence type="ECO:0000313" key="3">
    <source>
        <dbReference type="EMBL" id="CAF4123540.1"/>
    </source>
</evidence>
<accession>A0A815VWT6</accession>
<evidence type="ECO:0000313" key="4">
    <source>
        <dbReference type="EMBL" id="CAF4397594.1"/>
    </source>
</evidence>
<evidence type="ECO:0000313" key="2">
    <source>
        <dbReference type="EMBL" id="CAF1537631.1"/>
    </source>
</evidence>
<dbReference type="Proteomes" id="UP000663829">
    <property type="component" value="Unassembled WGS sequence"/>
</dbReference>
<sequence length="73" mass="8777">MLAYNRRYLDIITRCLKECSTAEDEEKLLHTVIDGYHSEDDFLRNMLKLYGAYRTEMLMVIIILIFELNHTNY</sequence>
<organism evidence="2 5">
    <name type="scientific">Didymodactylos carnosus</name>
    <dbReference type="NCBI Taxonomy" id="1234261"/>
    <lineage>
        <taxon>Eukaryota</taxon>
        <taxon>Metazoa</taxon>
        <taxon>Spiralia</taxon>
        <taxon>Gnathifera</taxon>
        <taxon>Rotifera</taxon>
        <taxon>Eurotatoria</taxon>
        <taxon>Bdelloidea</taxon>
        <taxon>Philodinida</taxon>
        <taxon>Philodinidae</taxon>
        <taxon>Didymodactylos</taxon>
    </lineage>
</organism>
<gene>
    <name evidence="2" type="ORF">GPM918_LOCUS38433</name>
    <name evidence="1" type="ORF">OVA965_LOCUS29158</name>
    <name evidence="4" type="ORF">SRO942_LOCUS39257</name>
    <name evidence="3" type="ORF">TMI583_LOCUS29922</name>
</gene>
<dbReference type="EMBL" id="CAJNOQ010025474">
    <property type="protein sequence ID" value="CAF1537631.1"/>
    <property type="molecule type" value="Genomic_DNA"/>
</dbReference>